<dbReference type="AlphaFoldDB" id="A0A8S9PJX1"/>
<organism evidence="2 3">
    <name type="scientific">Brassica cretica</name>
    <name type="common">Mustard</name>
    <dbReference type="NCBI Taxonomy" id="69181"/>
    <lineage>
        <taxon>Eukaryota</taxon>
        <taxon>Viridiplantae</taxon>
        <taxon>Streptophyta</taxon>
        <taxon>Embryophyta</taxon>
        <taxon>Tracheophyta</taxon>
        <taxon>Spermatophyta</taxon>
        <taxon>Magnoliopsida</taxon>
        <taxon>eudicotyledons</taxon>
        <taxon>Gunneridae</taxon>
        <taxon>Pentapetalae</taxon>
        <taxon>rosids</taxon>
        <taxon>malvids</taxon>
        <taxon>Brassicales</taxon>
        <taxon>Brassicaceae</taxon>
        <taxon>Brassiceae</taxon>
        <taxon>Brassica</taxon>
    </lineage>
</organism>
<dbReference type="Proteomes" id="UP000712600">
    <property type="component" value="Unassembled WGS sequence"/>
</dbReference>
<sequence length="108" mass="12260">MPLLLLRRFLKRSIDPPESRYVSPKGSPFKLDNPKAIVTDGKFPPLPPPPPPQRSARGALTNSSSEKSPSSMVVYNRWVRGRSADYDEEGWRRRIGGDVEWTRGWKPS</sequence>
<protein>
    <submittedName>
        <fullName evidence="2">Uncharacterized protein</fullName>
    </submittedName>
</protein>
<proteinExistence type="predicted"/>
<evidence type="ECO:0000313" key="2">
    <source>
        <dbReference type="EMBL" id="KAF3522315.1"/>
    </source>
</evidence>
<gene>
    <name evidence="2" type="ORF">F2Q69_00050073</name>
</gene>
<evidence type="ECO:0000313" key="3">
    <source>
        <dbReference type="Proteomes" id="UP000712600"/>
    </source>
</evidence>
<feature type="compositionally biased region" description="Pro residues" evidence="1">
    <location>
        <begin position="44"/>
        <end position="53"/>
    </location>
</feature>
<evidence type="ECO:0000256" key="1">
    <source>
        <dbReference type="SAM" id="MobiDB-lite"/>
    </source>
</evidence>
<dbReference type="EMBL" id="QGKX02001347">
    <property type="protein sequence ID" value="KAF3522315.1"/>
    <property type="molecule type" value="Genomic_DNA"/>
</dbReference>
<name>A0A8S9PJX1_BRACR</name>
<feature type="region of interest" description="Disordered" evidence="1">
    <location>
        <begin position="17"/>
        <end position="71"/>
    </location>
</feature>
<reference evidence="2" key="1">
    <citation type="submission" date="2019-12" db="EMBL/GenBank/DDBJ databases">
        <title>Genome sequencing and annotation of Brassica cretica.</title>
        <authorList>
            <person name="Studholme D.J."/>
            <person name="Sarris P."/>
        </authorList>
    </citation>
    <scope>NUCLEOTIDE SEQUENCE</scope>
    <source>
        <strain evidence="2">PFS-109/04</strain>
        <tissue evidence="2">Leaf</tissue>
    </source>
</reference>
<accession>A0A8S9PJX1</accession>
<comment type="caution">
    <text evidence="2">The sequence shown here is derived from an EMBL/GenBank/DDBJ whole genome shotgun (WGS) entry which is preliminary data.</text>
</comment>